<dbReference type="GO" id="GO:0004176">
    <property type="term" value="F:ATP-dependent peptidase activity"/>
    <property type="evidence" value="ECO:0007669"/>
    <property type="project" value="UniProtKB-UniRule"/>
</dbReference>
<evidence type="ECO:0000256" key="2">
    <source>
        <dbReference type="ARBA" id="ARBA00022490"/>
    </source>
</evidence>
<evidence type="ECO:0000259" key="21">
    <source>
        <dbReference type="PROSITE" id="PS51787"/>
    </source>
</evidence>
<dbReference type="PROSITE" id="PS51786">
    <property type="entry name" value="LON_PROTEOLYTIC"/>
    <property type="match status" value="1"/>
</dbReference>
<dbReference type="InterPro" id="IPR054594">
    <property type="entry name" value="Lon_lid"/>
</dbReference>
<keyword evidence="4 14" id="KW-0547">Nucleotide-binding</keyword>
<comment type="caution">
    <text evidence="22">The sequence shown here is derived from an EMBL/GenBank/DDBJ whole genome shotgun (WGS) entry which is preliminary data.</text>
</comment>
<evidence type="ECO:0000256" key="1">
    <source>
        <dbReference type="ARBA" id="ARBA00004496"/>
    </source>
</evidence>
<dbReference type="SMART" id="SM00382">
    <property type="entry name" value="AAA"/>
    <property type="match status" value="1"/>
</dbReference>
<dbReference type="InterPro" id="IPR014721">
    <property type="entry name" value="Ribsml_uS5_D2-typ_fold_subgr"/>
</dbReference>
<organism evidence="22 23">
    <name type="scientific">Caproicibacter fermentans</name>
    <dbReference type="NCBI Taxonomy" id="2576756"/>
    <lineage>
        <taxon>Bacteria</taxon>
        <taxon>Bacillati</taxon>
        <taxon>Bacillota</taxon>
        <taxon>Clostridia</taxon>
        <taxon>Eubacteriales</taxon>
        <taxon>Acutalibacteraceae</taxon>
        <taxon>Caproicibacter</taxon>
    </lineage>
</organism>
<dbReference type="SUPFAM" id="SSF54211">
    <property type="entry name" value="Ribosomal protein S5 domain 2-like"/>
    <property type="match status" value="1"/>
</dbReference>
<dbReference type="InterPro" id="IPR015947">
    <property type="entry name" value="PUA-like_sf"/>
</dbReference>
<dbReference type="PRINTS" id="PR00830">
    <property type="entry name" value="ENDOLAPTASE"/>
</dbReference>
<dbReference type="AlphaFoldDB" id="A0A6N8I478"/>
<feature type="region of interest" description="Disordered" evidence="19">
    <location>
        <begin position="783"/>
        <end position="812"/>
    </location>
</feature>
<feature type="domain" description="Lon N-terminal" evidence="21">
    <location>
        <begin position="15"/>
        <end position="209"/>
    </location>
</feature>
<feature type="active site" evidence="14 16">
    <location>
        <position position="684"/>
    </location>
</feature>
<dbReference type="GO" id="GO:0005737">
    <property type="term" value="C:cytoplasm"/>
    <property type="evidence" value="ECO:0007669"/>
    <property type="project" value="UniProtKB-SubCell"/>
</dbReference>
<evidence type="ECO:0000256" key="8">
    <source>
        <dbReference type="ARBA" id="ARBA00023016"/>
    </source>
</evidence>
<evidence type="ECO:0000256" key="3">
    <source>
        <dbReference type="ARBA" id="ARBA00022670"/>
    </source>
</evidence>
<keyword evidence="5 14" id="KW-0378">Hydrolase</keyword>
<dbReference type="FunFam" id="3.40.50.300:FF:000021">
    <property type="entry name" value="Lon protease homolog"/>
    <property type="match status" value="1"/>
</dbReference>
<dbReference type="SUPFAM" id="SSF88697">
    <property type="entry name" value="PUA domain-like"/>
    <property type="match status" value="1"/>
</dbReference>
<dbReference type="InterPro" id="IPR004815">
    <property type="entry name" value="Lon_bac/euk-typ"/>
</dbReference>
<dbReference type="InterPro" id="IPR027417">
    <property type="entry name" value="P-loop_NTPase"/>
</dbReference>
<dbReference type="PIRSF" id="PIRSF001174">
    <property type="entry name" value="Lon_proteas"/>
    <property type="match status" value="1"/>
</dbReference>
<keyword evidence="8 14" id="KW-0346">Stress response</keyword>
<keyword evidence="3 14" id="KW-0645">Protease</keyword>
<feature type="domain" description="Lon proteolytic" evidence="20">
    <location>
        <begin position="597"/>
        <end position="778"/>
    </location>
</feature>
<dbReference type="Gene3D" id="2.30.130.40">
    <property type="entry name" value="LON domain-like"/>
    <property type="match status" value="1"/>
</dbReference>
<evidence type="ECO:0000256" key="7">
    <source>
        <dbReference type="ARBA" id="ARBA00022840"/>
    </source>
</evidence>
<dbReference type="InterPro" id="IPR046336">
    <property type="entry name" value="Lon_prtase_N_sf"/>
</dbReference>
<evidence type="ECO:0000256" key="18">
    <source>
        <dbReference type="PROSITE-ProRule" id="PRU01122"/>
    </source>
</evidence>
<proteinExistence type="evidence at transcript level"/>
<dbReference type="Pfam" id="PF22667">
    <property type="entry name" value="Lon_lid"/>
    <property type="match status" value="1"/>
</dbReference>
<evidence type="ECO:0000313" key="23">
    <source>
        <dbReference type="Proteomes" id="UP000469440"/>
    </source>
</evidence>
<evidence type="ECO:0000256" key="10">
    <source>
        <dbReference type="ARBA" id="ARBA00053875"/>
    </source>
</evidence>
<evidence type="ECO:0000256" key="9">
    <source>
        <dbReference type="ARBA" id="ARBA00050665"/>
    </source>
</evidence>
<gene>
    <name evidence="22" type="primary">lon1</name>
    <name evidence="14" type="synonym">lon</name>
    <name evidence="22" type="ORF">CAFE_36830</name>
</gene>
<comment type="catalytic activity">
    <reaction evidence="9 14 15 18">
        <text>Hydrolysis of proteins in presence of ATP.</text>
        <dbReference type="EC" id="3.4.21.53"/>
    </reaction>
</comment>
<dbReference type="Pfam" id="PF02190">
    <property type="entry name" value="LON_substr_bdg"/>
    <property type="match status" value="1"/>
</dbReference>
<evidence type="ECO:0000256" key="5">
    <source>
        <dbReference type="ARBA" id="ARBA00022801"/>
    </source>
</evidence>
<evidence type="ECO:0000256" key="13">
    <source>
        <dbReference type="ARBA" id="ARBA00082722"/>
    </source>
</evidence>
<keyword evidence="23" id="KW-1185">Reference proteome</keyword>
<dbReference type="GO" id="GO:0004252">
    <property type="term" value="F:serine-type endopeptidase activity"/>
    <property type="evidence" value="ECO:0007669"/>
    <property type="project" value="UniProtKB-UniRule"/>
</dbReference>
<dbReference type="HAMAP" id="MF_01973">
    <property type="entry name" value="lon_bact"/>
    <property type="match status" value="1"/>
</dbReference>
<evidence type="ECO:0000256" key="4">
    <source>
        <dbReference type="ARBA" id="ARBA00022741"/>
    </source>
</evidence>
<dbReference type="EMBL" id="VWXL01000106">
    <property type="protein sequence ID" value="MVB12936.1"/>
    <property type="molecule type" value="Genomic_DNA"/>
</dbReference>
<dbReference type="Gene3D" id="1.10.8.60">
    <property type="match status" value="1"/>
</dbReference>
<evidence type="ECO:0000256" key="12">
    <source>
        <dbReference type="ARBA" id="ARBA00071934"/>
    </source>
</evidence>
<name>A0A6N8I478_9FIRM</name>
<dbReference type="GO" id="GO:0034605">
    <property type="term" value="P:cellular response to heat"/>
    <property type="evidence" value="ECO:0007669"/>
    <property type="project" value="UniProtKB-UniRule"/>
</dbReference>
<protein>
    <recommendedName>
        <fullName evidence="12 14">Lon protease</fullName>
        <ecNumber evidence="11 14">3.4.21.53</ecNumber>
    </recommendedName>
    <alternativeName>
        <fullName evidence="13 14">ATP-dependent protease La</fullName>
    </alternativeName>
</protein>
<dbReference type="InterPro" id="IPR003959">
    <property type="entry name" value="ATPase_AAA_core"/>
</dbReference>
<dbReference type="GO" id="GO:0006515">
    <property type="term" value="P:protein quality control for misfolded or incompletely synthesized proteins"/>
    <property type="evidence" value="ECO:0007669"/>
    <property type="project" value="UniProtKB-UniRule"/>
</dbReference>
<keyword evidence="2 14" id="KW-0963">Cytoplasm</keyword>
<evidence type="ECO:0000256" key="16">
    <source>
        <dbReference type="PIRSR" id="PIRSR001174-1"/>
    </source>
</evidence>
<dbReference type="Proteomes" id="UP000469440">
    <property type="component" value="Unassembled WGS sequence"/>
</dbReference>
<dbReference type="GO" id="GO:0005524">
    <property type="term" value="F:ATP binding"/>
    <property type="evidence" value="ECO:0007669"/>
    <property type="project" value="UniProtKB-UniRule"/>
</dbReference>
<dbReference type="Gene3D" id="3.30.230.10">
    <property type="match status" value="1"/>
</dbReference>
<dbReference type="PANTHER" id="PTHR10046">
    <property type="entry name" value="ATP DEPENDENT LON PROTEASE FAMILY MEMBER"/>
    <property type="match status" value="1"/>
</dbReference>
<dbReference type="EC" id="3.4.21.53" evidence="11 14"/>
<feature type="binding site" evidence="14 17">
    <location>
        <begin position="361"/>
        <end position="368"/>
    </location>
    <ligand>
        <name>ATP</name>
        <dbReference type="ChEBI" id="CHEBI:30616"/>
    </ligand>
</feature>
<dbReference type="Pfam" id="PF00004">
    <property type="entry name" value="AAA"/>
    <property type="match status" value="1"/>
</dbReference>
<dbReference type="Pfam" id="PF05362">
    <property type="entry name" value="Lon_C"/>
    <property type="match status" value="1"/>
</dbReference>
<dbReference type="SUPFAM" id="SSF52540">
    <property type="entry name" value="P-loop containing nucleoside triphosphate hydrolases"/>
    <property type="match status" value="1"/>
</dbReference>
<keyword evidence="6 14" id="KW-0720">Serine protease</keyword>
<evidence type="ECO:0000256" key="14">
    <source>
        <dbReference type="HAMAP-Rule" id="MF_01973"/>
    </source>
</evidence>
<dbReference type="Gene3D" id="1.20.5.5270">
    <property type="match status" value="1"/>
</dbReference>
<dbReference type="GO" id="GO:0016887">
    <property type="term" value="F:ATP hydrolysis activity"/>
    <property type="evidence" value="ECO:0007669"/>
    <property type="project" value="UniProtKB-UniRule"/>
</dbReference>
<evidence type="ECO:0000256" key="17">
    <source>
        <dbReference type="PIRSR" id="PIRSR001174-2"/>
    </source>
</evidence>
<feature type="active site" evidence="14 16">
    <location>
        <position position="727"/>
    </location>
</feature>
<dbReference type="NCBIfam" id="TIGR00763">
    <property type="entry name" value="lon"/>
    <property type="match status" value="1"/>
</dbReference>
<dbReference type="SMART" id="SM00464">
    <property type="entry name" value="LON"/>
    <property type="match status" value="1"/>
</dbReference>
<dbReference type="Gene3D" id="3.40.50.300">
    <property type="entry name" value="P-loop containing nucleotide triphosphate hydrolases"/>
    <property type="match status" value="1"/>
</dbReference>
<comment type="subcellular location">
    <subcellularLocation>
        <location evidence="1 14 15">Cytoplasm</location>
    </subcellularLocation>
</comment>
<comment type="induction">
    <text evidence="14">By heat shock.</text>
</comment>
<evidence type="ECO:0000256" key="15">
    <source>
        <dbReference type="PIRNR" id="PIRNR001174"/>
    </source>
</evidence>
<evidence type="ECO:0000313" key="22">
    <source>
        <dbReference type="EMBL" id="MVB12936.1"/>
    </source>
</evidence>
<evidence type="ECO:0000256" key="6">
    <source>
        <dbReference type="ARBA" id="ARBA00022825"/>
    </source>
</evidence>
<dbReference type="Gene3D" id="1.20.58.1480">
    <property type="match status" value="1"/>
</dbReference>
<reference evidence="22 23" key="1">
    <citation type="submission" date="2019-09" db="EMBL/GenBank/DDBJ databases">
        <title>Genome sequence of Clostridium sp. EA1.</title>
        <authorList>
            <person name="Poehlein A."/>
            <person name="Bengelsdorf F.R."/>
            <person name="Daniel R."/>
        </authorList>
    </citation>
    <scope>NUCLEOTIDE SEQUENCE [LARGE SCALE GENOMIC DNA]</scope>
    <source>
        <strain evidence="22 23">EA1</strain>
    </source>
</reference>
<feature type="compositionally biased region" description="Polar residues" evidence="19">
    <location>
        <begin position="785"/>
        <end position="796"/>
    </location>
</feature>
<dbReference type="CDD" id="cd19500">
    <property type="entry name" value="RecA-like_Lon"/>
    <property type="match status" value="1"/>
</dbReference>
<comment type="function">
    <text evidence="10 14">ATP-dependent serine protease that mediates the selective degradation of mutant and abnormal proteins as well as certain short-lived regulatory proteins. Required for cellular homeostasis and for survival from DNA damage and developmental changes induced by stress. Degrades polypeptides processively to yield small peptide fragments that are 5 to 10 amino acids long. Binds to DNA in a double-stranded, site-specific manner.</text>
</comment>
<dbReference type="GO" id="GO:0043565">
    <property type="term" value="F:sequence-specific DNA binding"/>
    <property type="evidence" value="ECO:0007669"/>
    <property type="project" value="UniProtKB-UniRule"/>
</dbReference>
<dbReference type="InterPro" id="IPR027065">
    <property type="entry name" value="Lon_Prtase"/>
</dbReference>
<dbReference type="PROSITE" id="PS51787">
    <property type="entry name" value="LON_N"/>
    <property type="match status" value="1"/>
</dbReference>
<sequence length="812" mass="90109">MSMNETDIQHGAGQIPALALRGLVIFPGMLLQFDVGRRKSILALEKAMEENQLIFLVTQKDLADNDPAEGNIYSMGVVAKIKQVIRRSDDGVRLFAEGLYRASVSSYESVSPFLLVNLNKVETLPFRPTRRAEALIRYTQNLFEQFIQNYTHIPPDIVIGVVQKKDCGELADYIASNIMFDFEEKQTILEELHPVRRLEKLAAILKKETQVLSIETQISEKAKEQIDRNQREYFLREQMKAISYELGEDDNPQQEADDLRDRIEKLGLPKAQHDKLMKECDRLSKMPEGSHEGSVIVSYLETCLELPWNVSSKEHIDLKKAGRILDREHYGLEKVKERILEILAVKKLSPEIKGQIICLVGPPGVGKTSIAHSIAEAIGRKYVRVSLGGVRDESDIVGHRRTYIGSMPGRIINALKQAGTNNPLILLDEIDKMGNNFRGDPSSALLEVLDSEQNNAFYDHYIDMPFDLSNVLFITTANDASTIPEPLFDRMDVITLGSYTHLEKYNIAVKHLIPKQLKKHGISPSQLKIAPAAVHKLIDGYTREAGVRTLERRIASLCRKCAKYFVEDAKKKITISPKKLEELLGPEKFKPENASKQDMVGLVNGLAWTSVGGTLLPIEVAVMDGTGKLELTGSLGDVMKESARTAISCIRTRAGNLGISHDFYTKYDIHIHAPEGAIPKDGPSAGTAMATAITSALCNIPIRHDVAMTGEITLLGRVLPIGGLKEKTMAAYRSGIKTVIIPAENVSDLEEIDTVVKNSIQFEPVDKIDQVLKIALTKMPIPQKASETPETMQLSAPKNMDRPSTGAASIPQ</sequence>
<evidence type="ECO:0000259" key="20">
    <source>
        <dbReference type="PROSITE" id="PS51786"/>
    </source>
</evidence>
<dbReference type="InterPro" id="IPR020568">
    <property type="entry name" value="Ribosomal_Su5_D2-typ_SF"/>
</dbReference>
<keyword evidence="7 14" id="KW-0067">ATP-binding</keyword>
<dbReference type="InterPro" id="IPR027543">
    <property type="entry name" value="Lon_bac"/>
</dbReference>
<dbReference type="InterPro" id="IPR003593">
    <property type="entry name" value="AAA+_ATPase"/>
</dbReference>
<dbReference type="InterPro" id="IPR003111">
    <property type="entry name" value="Lon_prtase_N"/>
</dbReference>
<comment type="subunit">
    <text evidence="14 15">Homohexamer. Organized in a ring with a central cavity.</text>
</comment>
<dbReference type="OrthoDB" id="9803599at2"/>
<dbReference type="InterPro" id="IPR008269">
    <property type="entry name" value="Lon_proteolytic"/>
</dbReference>
<comment type="similarity">
    <text evidence="14 15 18">Belongs to the peptidase S16 family.</text>
</comment>
<accession>A0A6N8I478</accession>
<evidence type="ECO:0000256" key="11">
    <source>
        <dbReference type="ARBA" id="ARBA00066743"/>
    </source>
</evidence>
<evidence type="ECO:0000256" key="19">
    <source>
        <dbReference type="SAM" id="MobiDB-lite"/>
    </source>
</evidence>